<dbReference type="GO" id="GO:0009245">
    <property type="term" value="P:lipid A biosynthetic process"/>
    <property type="evidence" value="ECO:0007669"/>
    <property type="project" value="UniProtKB-UniRule"/>
</dbReference>
<keyword evidence="14" id="KW-1133">Transmembrane helix</keyword>
<evidence type="ECO:0000313" key="15">
    <source>
        <dbReference type="EMBL" id="MRX48112.1"/>
    </source>
</evidence>
<keyword evidence="16" id="KW-1185">Reference proteome</keyword>
<feature type="binding site" evidence="13">
    <location>
        <begin position="47"/>
        <end position="54"/>
    </location>
    <ligand>
        <name>ATP</name>
        <dbReference type="ChEBI" id="CHEBI:30616"/>
    </ligand>
</feature>
<proteinExistence type="inferred from homology"/>
<evidence type="ECO:0000256" key="12">
    <source>
        <dbReference type="ARBA" id="ARBA00029757"/>
    </source>
</evidence>
<evidence type="ECO:0000256" key="7">
    <source>
        <dbReference type="ARBA" id="ARBA00022679"/>
    </source>
</evidence>
<evidence type="ECO:0000256" key="1">
    <source>
        <dbReference type="ARBA" id="ARBA00002274"/>
    </source>
</evidence>
<evidence type="ECO:0000256" key="6">
    <source>
        <dbReference type="ARBA" id="ARBA00022556"/>
    </source>
</evidence>
<dbReference type="GO" id="GO:0009029">
    <property type="term" value="F:lipid-A 4'-kinase activity"/>
    <property type="evidence" value="ECO:0007669"/>
    <property type="project" value="UniProtKB-UniRule"/>
</dbReference>
<gene>
    <name evidence="13 15" type="primary">lpxK</name>
    <name evidence="15" type="ORF">GJJ64_13015</name>
</gene>
<name>A0A7K0FQH7_9SPHI</name>
<evidence type="ECO:0000256" key="3">
    <source>
        <dbReference type="ARBA" id="ARBA00012071"/>
    </source>
</evidence>
<dbReference type="PANTHER" id="PTHR42724">
    <property type="entry name" value="TETRAACYLDISACCHARIDE 4'-KINASE"/>
    <property type="match status" value="1"/>
</dbReference>
<dbReference type="GO" id="GO:0005886">
    <property type="term" value="C:plasma membrane"/>
    <property type="evidence" value="ECO:0007669"/>
    <property type="project" value="TreeGrafter"/>
</dbReference>
<comment type="caution">
    <text evidence="15">The sequence shown here is derived from an EMBL/GenBank/DDBJ whole genome shotgun (WGS) entry which is preliminary data.</text>
</comment>
<keyword evidence="6 13" id="KW-0441">Lipid A biosynthesis</keyword>
<dbReference type="UniPathway" id="UPA00359">
    <property type="reaction ID" value="UER00482"/>
</dbReference>
<keyword evidence="11 13" id="KW-0443">Lipid metabolism</keyword>
<organism evidence="15 16">
    <name type="scientific">Pedobacter puniceum</name>
    <dbReference type="NCBI Taxonomy" id="2666136"/>
    <lineage>
        <taxon>Bacteria</taxon>
        <taxon>Pseudomonadati</taxon>
        <taxon>Bacteroidota</taxon>
        <taxon>Sphingobacteriia</taxon>
        <taxon>Sphingobacteriales</taxon>
        <taxon>Sphingobacteriaceae</taxon>
        <taxon>Pedobacter</taxon>
    </lineage>
</organism>
<dbReference type="EC" id="2.7.1.130" evidence="3 13"/>
<protein>
    <recommendedName>
        <fullName evidence="4 13">Tetraacyldisaccharide 4'-kinase</fullName>
        <ecNumber evidence="3 13">2.7.1.130</ecNumber>
    </recommendedName>
    <alternativeName>
        <fullName evidence="12 13">Lipid A 4'-kinase</fullName>
    </alternativeName>
</protein>
<dbReference type="InterPro" id="IPR027417">
    <property type="entry name" value="P-loop_NTPase"/>
</dbReference>
<keyword evidence="14" id="KW-0472">Membrane</keyword>
<sequence length="349" mass="40133">MAIFRLLLFPFSLIYGIIVWLRNKFYDWNWFNSTSFKLPLIVIGNLEVGGVGKTPLTEYIIRLLKSDFKMATLSRGYGRKSKGFRLVEKYEDAALNGDEPQQLKNKFPEITVAVCEDRVFGVEKLKETHELIVLDDAYQHRALKAGMNILLFDYHRLKHFKLLLPAGNYRESFTGKSRAQIIVITKCPLDLSETEKNKIKESFSLAHHQKIFFSSLAYSKQLKRIDNGESLVLEEIAAGTPILLLTGIARPALLFKEVEKYSTHIIHHNYPDHHHFSRKNMLKLVADFKKCGTGALIITTEKDAVRLKSQSDKELLAGLPIYEWPIEVVFKDDELIFKEKILSYVKAVK</sequence>
<reference evidence="15 16" key="1">
    <citation type="submission" date="2019-11" db="EMBL/GenBank/DDBJ databases">
        <authorList>
            <person name="Cheng Q."/>
            <person name="Yang Z."/>
        </authorList>
    </citation>
    <scope>NUCLEOTIDE SEQUENCE [LARGE SCALE GENOMIC DNA]</scope>
    <source>
        <strain evidence="15 16">HX-22-1</strain>
    </source>
</reference>
<dbReference type="GO" id="GO:0009244">
    <property type="term" value="P:lipopolysaccharide core region biosynthetic process"/>
    <property type="evidence" value="ECO:0007669"/>
    <property type="project" value="TreeGrafter"/>
</dbReference>
<evidence type="ECO:0000256" key="2">
    <source>
        <dbReference type="ARBA" id="ARBA00004870"/>
    </source>
</evidence>
<dbReference type="NCBIfam" id="TIGR00682">
    <property type="entry name" value="lpxK"/>
    <property type="match status" value="1"/>
</dbReference>
<keyword evidence="10 13" id="KW-0067">ATP-binding</keyword>
<dbReference type="RefSeq" id="WP_154288208.1">
    <property type="nucleotide sequence ID" value="NZ_WKJI01000003.1"/>
</dbReference>
<evidence type="ECO:0000256" key="14">
    <source>
        <dbReference type="SAM" id="Phobius"/>
    </source>
</evidence>
<feature type="transmembrane region" description="Helical" evidence="14">
    <location>
        <begin position="6"/>
        <end position="23"/>
    </location>
</feature>
<keyword evidence="7 13" id="KW-0808">Transferase</keyword>
<dbReference type="AlphaFoldDB" id="A0A7K0FQH7"/>
<comment type="pathway">
    <text evidence="2 13">Glycolipid biosynthesis; lipid IV(A) biosynthesis; lipid IV(A) from (3R)-3-hydroxytetradecanoyl-[acyl-carrier-protein] and UDP-N-acetyl-alpha-D-glucosamine: step 6/6.</text>
</comment>
<evidence type="ECO:0000256" key="8">
    <source>
        <dbReference type="ARBA" id="ARBA00022741"/>
    </source>
</evidence>
<keyword evidence="8 13" id="KW-0547">Nucleotide-binding</keyword>
<accession>A0A7K0FQH7</accession>
<evidence type="ECO:0000256" key="13">
    <source>
        <dbReference type="HAMAP-Rule" id="MF_00409"/>
    </source>
</evidence>
<evidence type="ECO:0000256" key="4">
    <source>
        <dbReference type="ARBA" id="ARBA00016436"/>
    </source>
</evidence>
<evidence type="ECO:0000313" key="16">
    <source>
        <dbReference type="Proteomes" id="UP000462931"/>
    </source>
</evidence>
<evidence type="ECO:0000256" key="11">
    <source>
        <dbReference type="ARBA" id="ARBA00023098"/>
    </source>
</evidence>
<evidence type="ECO:0000256" key="9">
    <source>
        <dbReference type="ARBA" id="ARBA00022777"/>
    </source>
</evidence>
<dbReference type="Proteomes" id="UP000462931">
    <property type="component" value="Unassembled WGS sequence"/>
</dbReference>
<evidence type="ECO:0000256" key="10">
    <source>
        <dbReference type="ARBA" id="ARBA00022840"/>
    </source>
</evidence>
<dbReference type="EMBL" id="WKJI01000003">
    <property type="protein sequence ID" value="MRX48112.1"/>
    <property type="molecule type" value="Genomic_DNA"/>
</dbReference>
<keyword evidence="5 13" id="KW-0444">Lipid biosynthesis</keyword>
<dbReference type="Pfam" id="PF02606">
    <property type="entry name" value="LpxK"/>
    <property type="match status" value="1"/>
</dbReference>
<dbReference type="SUPFAM" id="SSF52540">
    <property type="entry name" value="P-loop containing nucleoside triphosphate hydrolases"/>
    <property type="match status" value="1"/>
</dbReference>
<comment type="similarity">
    <text evidence="13">Belongs to the LpxK family.</text>
</comment>
<dbReference type="PANTHER" id="PTHR42724:SF1">
    <property type="entry name" value="TETRAACYLDISACCHARIDE 4'-KINASE, MITOCHONDRIAL-RELATED"/>
    <property type="match status" value="1"/>
</dbReference>
<keyword evidence="9 13" id="KW-0418">Kinase</keyword>
<keyword evidence="14" id="KW-0812">Transmembrane</keyword>
<dbReference type="InterPro" id="IPR003758">
    <property type="entry name" value="LpxK"/>
</dbReference>
<comment type="catalytic activity">
    <reaction evidence="13">
        <text>a lipid A disaccharide + ATP = a lipid IVA + ADP + H(+)</text>
        <dbReference type="Rhea" id="RHEA:67840"/>
        <dbReference type="ChEBI" id="CHEBI:15378"/>
        <dbReference type="ChEBI" id="CHEBI:30616"/>
        <dbReference type="ChEBI" id="CHEBI:176343"/>
        <dbReference type="ChEBI" id="CHEBI:176425"/>
        <dbReference type="ChEBI" id="CHEBI:456216"/>
        <dbReference type="EC" id="2.7.1.130"/>
    </reaction>
</comment>
<dbReference type="GO" id="GO:0005524">
    <property type="term" value="F:ATP binding"/>
    <property type="evidence" value="ECO:0007669"/>
    <property type="project" value="UniProtKB-UniRule"/>
</dbReference>
<dbReference type="HAMAP" id="MF_00409">
    <property type="entry name" value="LpxK"/>
    <property type="match status" value="1"/>
</dbReference>
<comment type="function">
    <text evidence="1 13">Transfers the gamma-phosphate of ATP to the 4'-position of a tetraacyldisaccharide 1-phosphate intermediate (termed DS-1-P) to form tetraacyldisaccharide 1,4'-bis-phosphate (lipid IVA).</text>
</comment>
<evidence type="ECO:0000256" key="5">
    <source>
        <dbReference type="ARBA" id="ARBA00022516"/>
    </source>
</evidence>